<feature type="compositionally biased region" description="Basic and acidic residues" evidence="1">
    <location>
        <begin position="24"/>
        <end position="34"/>
    </location>
</feature>
<feature type="compositionally biased region" description="Polar residues" evidence="1">
    <location>
        <begin position="1"/>
        <end position="16"/>
    </location>
</feature>
<comment type="caution">
    <text evidence="2">The sequence shown here is derived from an EMBL/GenBank/DDBJ whole genome shotgun (WGS) entry which is preliminary data.</text>
</comment>
<proteinExistence type="predicted"/>
<dbReference type="RefSeq" id="WP_089201315.1">
    <property type="nucleotide sequence ID" value="NZ_NHRJ02000015.1"/>
</dbReference>
<organism evidence="2 3">
    <name type="scientific">Paenibacillus xerothermodurans</name>
    <dbReference type="NCBI Taxonomy" id="1977292"/>
    <lineage>
        <taxon>Bacteria</taxon>
        <taxon>Bacillati</taxon>
        <taxon>Bacillota</taxon>
        <taxon>Bacilli</taxon>
        <taxon>Bacillales</taxon>
        <taxon>Paenibacillaceae</taxon>
        <taxon>Paenibacillus</taxon>
    </lineage>
</organism>
<sequence>MAEQNKVTQAVNSVETAHNAVAQAEEHPSDRMLEQAEQSLRHANASVGQAFNTGHTEAASRLNEQLEEDREVLE</sequence>
<evidence type="ECO:0000313" key="3">
    <source>
        <dbReference type="Proteomes" id="UP000214746"/>
    </source>
</evidence>
<evidence type="ECO:0000313" key="2">
    <source>
        <dbReference type="EMBL" id="PZE19570.1"/>
    </source>
</evidence>
<evidence type="ECO:0000256" key="1">
    <source>
        <dbReference type="SAM" id="MobiDB-lite"/>
    </source>
</evidence>
<accession>A0A2W1N7L6</accession>
<feature type="compositionally biased region" description="Acidic residues" evidence="1">
    <location>
        <begin position="65"/>
        <end position="74"/>
    </location>
</feature>
<evidence type="ECO:0008006" key="4">
    <source>
        <dbReference type="Google" id="ProtNLM"/>
    </source>
</evidence>
<dbReference type="OrthoDB" id="2932110at2"/>
<dbReference type="EMBL" id="NHRJ02000015">
    <property type="protein sequence ID" value="PZE19570.1"/>
    <property type="molecule type" value="Genomic_DNA"/>
</dbReference>
<keyword evidence="3" id="KW-1185">Reference proteome</keyword>
<name>A0A2W1N7L6_PAEXE</name>
<feature type="region of interest" description="Disordered" evidence="1">
    <location>
        <begin position="1"/>
        <end position="74"/>
    </location>
</feature>
<protein>
    <recommendedName>
        <fullName evidence="4">DUF2564 family protein</fullName>
    </recommendedName>
</protein>
<dbReference type="AlphaFoldDB" id="A0A2W1N7L6"/>
<reference evidence="2" key="1">
    <citation type="submission" date="2018-06" db="EMBL/GenBank/DDBJ databases">
        <title>Paenibacillus xerothermodurans sp. nov. an extremely dry heat resistant spore forming bacterium isolated from the soil of Cape Canaveral, Florida.</title>
        <authorList>
            <person name="Seuylemezian A."/>
            <person name="Kaur N."/>
            <person name="Patil P."/>
            <person name="Patil P."/>
            <person name="Mayilraj S."/>
            <person name="Vaishampayan P."/>
        </authorList>
    </citation>
    <scope>NUCLEOTIDE SEQUENCE [LARGE SCALE GENOMIC DNA]</scope>
    <source>
        <strain evidence="2">ATCC 27380</strain>
    </source>
</reference>
<gene>
    <name evidence="2" type="ORF">CBW46_017790</name>
</gene>
<feature type="compositionally biased region" description="Polar residues" evidence="1">
    <location>
        <begin position="46"/>
        <end position="55"/>
    </location>
</feature>
<dbReference type="Proteomes" id="UP000214746">
    <property type="component" value="Unassembled WGS sequence"/>
</dbReference>